<name>A0A2K2G635_9SPHN</name>
<accession>A0A2K2G635</accession>
<sequence>MTHGPIDPRHRANMNMLASAIDETLNGKVKPKRLGFVMLVAEFGQIDNGRVNYISNGTRADMITMMKEFIARAEGRYAEGGTA</sequence>
<dbReference type="OrthoDB" id="7509297at2"/>
<dbReference type="Proteomes" id="UP000236327">
    <property type="component" value="Unassembled WGS sequence"/>
</dbReference>
<dbReference type="EMBL" id="LYMM01000002">
    <property type="protein sequence ID" value="PNU06448.1"/>
    <property type="molecule type" value="Genomic_DNA"/>
</dbReference>
<evidence type="ECO:0000313" key="2">
    <source>
        <dbReference type="Proteomes" id="UP000236327"/>
    </source>
</evidence>
<proteinExistence type="predicted"/>
<protein>
    <submittedName>
        <fullName evidence="1">Uncharacterized protein</fullName>
    </submittedName>
</protein>
<evidence type="ECO:0000313" key="1">
    <source>
        <dbReference type="EMBL" id="PNU06448.1"/>
    </source>
</evidence>
<keyword evidence="2" id="KW-1185">Reference proteome</keyword>
<gene>
    <name evidence="1" type="ORF">A8V01_02575</name>
</gene>
<organism evidence="1 2">
    <name type="scientific">Novosphingobium guangzhouense</name>
    <dbReference type="NCBI Taxonomy" id="1850347"/>
    <lineage>
        <taxon>Bacteria</taxon>
        <taxon>Pseudomonadati</taxon>
        <taxon>Pseudomonadota</taxon>
        <taxon>Alphaproteobacteria</taxon>
        <taxon>Sphingomonadales</taxon>
        <taxon>Sphingomonadaceae</taxon>
        <taxon>Novosphingobium</taxon>
    </lineage>
</organism>
<dbReference type="AlphaFoldDB" id="A0A2K2G635"/>
<comment type="caution">
    <text evidence="1">The sequence shown here is derived from an EMBL/GenBank/DDBJ whole genome shotgun (WGS) entry which is preliminary data.</text>
</comment>
<reference evidence="1 2" key="1">
    <citation type="submission" date="2016-05" db="EMBL/GenBank/DDBJ databases">
        <title>Complete genome sequence of Novosphingobium guangzhouense SA925(T).</title>
        <authorList>
            <person name="Sha S."/>
        </authorList>
    </citation>
    <scope>NUCLEOTIDE SEQUENCE [LARGE SCALE GENOMIC DNA]</scope>
    <source>
        <strain evidence="1 2">SA925</strain>
    </source>
</reference>
<dbReference type="RefSeq" id="WP_103094388.1">
    <property type="nucleotide sequence ID" value="NZ_LYMM01000002.1"/>
</dbReference>